<sequence>MANVIIEIHGLGNKPPKNLLERWWERAMIEGLKSNNYKANLPKYEMVYWADILHDQPLNQFEKNEDSPYYLDEIYVRRPKLFVRENHDTRKKVVNFVNRQLNKFLLNEDFSLNYSFITDVILGNYFQDLQTYYQEESESNEESANKIKESIRLRLLKVLEKYKGDDIMLIAHSMGSIIAFDVLSFLANHIQIHTFVTIGSPLGLPIVVSKFADEQRVRNNGGTLIATPPNVKSWYNFADILDKVALNYELGDDFKENRFGVKPIDYLVENNYQINKISNPHKSYGYLRTPEFAQVLNNFILSERLTLKQKFNRKAIVFVKRTKLKVSIQRRKVQTWFRKRR</sequence>
<protein>
    <submittedName>
        <fullName evidence="1">GPI inositol-deacylase</fullName>
    </submittedName>
</protein>
<accession>A0ABT5VS03</accession>
<evidence type="ECO:0000313" key="2">
    <source>
        <dbReference type="Proteomes" id="UP001528920"/>
    </source>
</evidence>
<reference evidence="1 2" key="1">
    <citation type="submission" date="2022-01" db="EMBL/GenBank/DDBJ databases">
        <title>Labilibaculum sp. nov, a marine bacterium isolated from Antarctica.</title>
        <authorList>
            <person name="Dai W."/>
        </authorList>
    </citation>
    <scope>NUCLEOTIDE SEQUENCE [LARGE SCALE GENOMIC DNA]</scope>
    <source>
        <strain evidence="1 2">DW002</strain>
    </source>
</reference>
<dbReference type="SUPFAM" id="SSF53474">
    <property type="entry name" value="alpha/beta-Hydrolases"/>
    <property type="match status" value="1"/>
</dbReference>
<organism evidence="1 2">
    <name type="scientific">Paralabilibaculum antarcticum</name>
    <dbReference type="NCBI Taxonomy" id="2912572"/>
    <lineage>
        <taxon>Bacteria</taxon>
        <taxon>Pseudomonadati</taxon>
        <taxon>Bacteroidota</taxon>
        <taxon>Bacteroidia</taxon>
        <taxon>Marinilabiliales</taxon>
        <taxon>Marinifilaceae</taxon>
        <taxon>Paralabilibaculum</taxon>
    </lineage>
</organism>
<dbReference type="Gene3D" id="3.40.50.1820">
    <property type="entry name" value="alpha/beta hydrolase"/>
    <property type="match status" value="1"/>
</dbReference>
<keyword evidence="2" id="KW-1185">Reference proteome</keyword>
<name>A0ABT5VS03_9BACT</name>
<comment type="caution">
    <text evidence="1">The sequence shown here is derived from an EMBL/GenBank/DDBJ whole genome shotgun (WGS) entry which is preliminary data.</text>
</comment>
<proteinExistence type="predicted"/>
<dbReference type="InterPro" id="IPR029058">
    <property type="entry name" value="AB_hydrolase_fold"/>
</dbReference>
<dbReference type="Proteomes" id="UP001528920">
    <property type="component" value="Unassembled WGS sequence"/>
</dbReference>
<evidence type="ECO:0000313" key="1">
    <source>
        <dbReference type="EMBL" id="MDE5418205.1"/>
    </source>
</evidence>
<dbReference type="RefSeq" id="WP_275109530.1">
    <property type="nucleotide sequence ID" value="NZ_JAKJSC010000001.1"/>
</dbReference>
<dbReference type="EMBL" id="JAKJSC010000001">
    <property type="protein sequence ID" value="MDE5418205.1"/>
    <property type="molecule type" value="Genomic_DNA"/>
</dbReference>
<gene>
    <name evidence="1" type="ORF">L3049_09300</name>
</gene>